<sequence>MIVYTDLMLAAFAVMLLLASTLALTGASTSYEHLHTEQAQAAQKLYTLFASCTQESCAPGLPARSASEGVNLSISPSSMVVWFGS</sequence>
<protein>
    <submittedName>
        <fullName evidence="1">Uncharacterized protein</fullName>
    </submittedName>
</protein>
<evidence type="ECO:0000313" key="1">
    <source>
        <dbReference type="EMBL" id="PSN90016.1"/>
    </source>
</evidence>
<organism evidence="1 2">
    <name type="scientific">Candidatus Marsarchaeota G2 archaeon ECH_B_SAG-M15</name>
    <dbReference type="NCBI Taxonomy" id="1978162"/>
    <lineage>
        <taxon>Archaea</taxon>
        <taxon>Candidatus Marsarchaeota</taxon>
        <taxon>Candidatus Marsarchaeota group 2</taxon>
    </lineage>
</organism>
<evidence type="ECO:0000313" key="2">
    <source>
        <dbReference type="Proteomes" id="UP000240490"/>
    </source>
</evidence>
<proteinExistence type="predicted"/>
<reference evidence="1 2" key="1">
    <citation type="submission" date="2017-04" db="EMBL/GenBank/DDBJ databases">
        <title>Novel microbial lineages endemic to geothermal iron-oxide mats fill important gaps in the evolutionary history of Archaea.</title>
        <authorList>
            <person name="Jay Z.J."/>
            <person name="Beam J.P."/>
            <person name="Dlakic M."/>
            <person name="Rusch D.B."/>
            <person name="Kozubal M.A."/>
            <person name="Inskeep W.P."/>
        </authorList>
    </citation>
    <scope>NUCLEOTIDE SEQUENCE [LARGE SCALE GENOMIC DNA]</scope>
    <source>
        <strain evidence="1">ECH_B_SAG-M15</strain>
    </source>
</reference>
<dbReference type="AlphaFoldDB" id="A0A2R6AUF6"/>
<dbReference type="Proteomes" id="UP000240490">
    <property type="component" value="Unassembled WGS sequence"/>
</dbReference>
<dbReference type="EMBL" id="NEXJ01000099">
    <property type="protein sequence ID" value="PSN90016.1"/>
    <property type="molecule type" value="Genomic_DNA"/>
</dbReference>
<accession>A0A2R6AUF6</accession>
<comment type="caution">
    <text evidence="1">The sequence shown here is derived from an EMBL/GenBank/DDBJ whole genome shotgun (WGS) entry which is preliminary data.</text>
</comment>
<name>A0A2R6AUF6_9ARCH</name>
<gene>
    <name evidence="1" type="ORF">B9Q08_05570</name>
</gene>